<accession>I7LJA8</accession>
<dbReference type="InterPro" id="IPR036388">
    <property type="entry name" value="WH-like_DNA-bd_sf"/>
</dbReference>
<dbReference type="InterPro" id="IPR028979">
    <property type="entry name" value="Ser_kin/Pase_Hpr-like_N_sf"/>
</dbReference>
<evidence type="ECO:0000256" key="2">
    <source>
        <dbReference type="PROSITE-ProRule" id="PRU00703"/>
    </source>
</evidence>
<feature type="domain" description="CBS" evidence="3">
    <location>
        <begin position="194"/>
        <end position="253"/>
    </location>
</feature>
<name>I7LJA8_9CLOT</name>
<dbReference type="InterPro" id="IPR046342">
    <property type="entry name" value="CBS_dom_sf"/>
</dbReference>
<protein>
    <submittedName>
        <fullName evidence="4">FIG009439: Cytosolic protein containing multiple CBS domains</fullName>
    </submittedName>
</protein>
<dbReference type="SMART" id="SM00116">
    <property type="entry name" value="CBS"/>
    <property type="match status" value="2"/>
</dbReference>
<dbReference type="InterPro" id="IPR029069">
    <property type="entry name" value="HotDog_dom_sf"/>
</dbReference>
<keyword evidence="1 2" id="KW-0129">CBS domain</keyword>
<evidence type="ECO:0000313" key="4">
    <source>
        <dbReference type="EMBL" id="CCJ33567.1"/>
    </source>
</evidence>
<dbReference type="Proteomes" id="UP000007652">
    <property type="component" value="Unassembled WGS sequence"/>
</dbReference>
<dbReference type="InterPro" id="IPR010766">
    <property type="entry name" value="DRTGG"/>
</dbReference>
<keyword evidence="5" id="KW-1185">Reference proteome</keyword>
<dbReference type="CDD" id="cd03440">
    <property type="entry name" value="hot_dog"/>
    <property type="match status" value="1"/>
</dbReference>
<dbReference type="SUPFAM" id="SSF75138">
    <property type="entry name" value="HprK N-terminal domain-like"/>
    <property type="match status" value="1"/>
</dbReference>
<dbReference type="Gene3D" id="1.10.10.10">
    <property type="entry name" value="Winged helix-like DNA-binding domain superfamily/Winged helix DNA-binding domain"/>
    <property type="match status" value="1"/>
</dbReference>
<dbReference type="SUPFAM" id="SSF54637">
    <property type="entry name" value="Thioesterase/thiol ester dehydrase-isomerase"/>
    <property type="match status" value="1"/>
</dbReference>
<dbReference type="Gene3D" id="3.10.580.10">
    <property type="entry name" value="CBS-domain"/>
    <property type="match status" value="1"/>
</dbReference>
<dbReference type="Gene3D" id="3.40.1390.20">
    <property type="entry name" value="HprK N-terminal domain-like"/>
    <property type="match status" value="1"/>
</dbReference>
<dbReference type="AlphaFoldDB" id="I7LJA8"/>
<evidence type="ECO:0000256" key="1">
    <source>
        <dbReference type="ARBA" id="ARBA00023122"/>
    </source>
</evidence>
<dbReference type="InterPro" id="IPR000644">
    <property type="entry name" value="CBS_dom"/>
</dbReference>
<dbReference type="Pfam" id="PF00571">
    <property type="entry name" value="CBS"/>
    <property type="match status" value="2"/>
</dbReference>
<proteinExistence type="predicted"/>
<evidence type="ECO:0000259" key="3">
    <source>
        <dbReference type="PROSITE" id="PS51371"/>
    </source>
</evidence>
<dbReference type="InterPro" id="IPR036390">
    <property type="entry name" value="WH_DNA-bd_sf"/>
</dbReference>
<gene>
    <name evidence="4" type="ORF">CAAU_1483</name>
</gene>
<dbReference type="Pfam" id="PF03061">
    <property type="entry name" value="4HBT"/>
    <property type="match status" value="1"/>
</dbReference>
<reference evidence="4 5" key="1">
    <citation type="journal article" date="2011" name="J. Bacteriol.">
        <title>Draft genome sequence of Caloramator australicus strain RC3T, a thermoanaerobe from the Great Artesian Basin of Australia.</title>
        <authorList>
            <person name="Ogg C.D."/>
            <person name="Patel B.K.C."/>
        </authorList>
    </citation>
    <scope>NUCLEOTIDE SEQUENCE [LARGE SCALE GENOMIC DNA]</scope>
    <source>
        <strain evidence="4 5">RC3</strain>
    </source>
</reference>
<organism evidence="4 5">
    <name type="scientific">Caloramator australicus RC3</name>
    <dbReference type="NCBI Taxonomy" id="857293"/>
    <lineage>
        <taxon>Bacteria</taxon>
        <taxon>Bacillati</taxon>
        <taxon>Bacillota</taxon>
        <taxon>Clostridia</taxon>
        <taxon>Eubacteriales</taxon>
        <taxon>Clostridiaceae</taxon>
        <taxon>Caloramator</taxon>
    </lineage>
</organism>
<dbReference type="RefSeq" id="WP_008908831.1">
    <property type="nucleotide sequence ID" value="NZ_CAKP01000082.1"/>
</dbReference>
<dbReference type="InterPro" id="IPR006683">
    <property type="entry name" value="Thioestr_dom"/>
</dbReference>
<feature type="domain" description="CBS" evidence="3">
    <location>
        <begin position="254"/>
        <end position="311"/>
    </location>
</feature>
<dbReference type="Pfam" id="PF07085">
    <property type="entry name" value="DRTGG"/>
    <property type="match status" value="1"/>
</dbReference>
<comment type="caution">
    <text evidence="4">The sequence shown here is derived from an EMBL/GenBank/DDBJ whole genome shotgun (WGS) entry which is preliminary data.</text>
</comment>
<sequence length="435" mass="48561">MTKHEEIIKYITNLKIGTKISVRTIANELNVSEGTAYRAIKDAENMGLVSAVPRIGTVRIEKMTKRNIEKLTYAEVVNIVDGQVLGGREGLHKTLNKFMIGAMTIDAMEKYMSPGNLLIVGNREEAQKLALDKECAVLITGGFGCSDEIKQYANQKQLPIISCSYDTFTTAALINKALAENLIKKDIILVEDIMKTDVAFVTTQDDVGKTRRIIKEANYDLLPVVDEHQKLVGVISVNDLPHDGFDYEKVYKFMNKNVIFVTNKTSVAYAAHLTIWDGVKYLPVVEGKRLVGMVSRQDIVAALQQISGQPQIGETIDDMILKNFNFEEIDNGFKYVGKILPEMLSPLGTASWNTLSLIMSTLGLMALKCNNNINISVDSFTVYYMKPVQLDTNIAVYARCIDSSKNYSKVEVEMISEDDKEIIGKALLSTRIFRK</sequence>
<dbReference type="PANTHER" id="PTHR43080:SF2">
    <property type="entry name" value="CBS DOMAIN-CONTAINING PROTEIN"/>
    <property type="match status" value="1"/>
</dbReference>
<dbReference type="OrthoDB" id="1790451at2"/>
<dbReference type="eggNOG" id="COG4109">
    <property type="taxonomic scope" value="Bacteria"/>
</dbReference>
<dbReference type="InterPro" id="IPR051257">
    <property type="entry name" value="Diverse_CBS-Domain"/>
</dbReference>
<dbReference type="EMBL" id="CAKP01000082">
    <property type="protein sequence ID" value="CCJ33567.1"/>
    <property type="molecule type" value="Genomic_DNA"/>
</dbReference>
<dbReference type="PROSITE" id="PS51371">
    <property type="entry name" value="CBS"/>
    <property type="match status" value="2"/>
</dbReference>
<dbReference type="SUPFAM" id="SSF54631">
    <property type="entry name" value="CBS-domain pair"/>
    <property type="match status" value="1"/>
</dbReference>
<dbReference type="SUPFAM" id="SSF46785">
    <property type="entry name" value="Winged helix' DNA-binding domain"/>
    <property type="match status" value="1"/>
</dbReference>
<dbReference type="PANTHER" id="PTHR43080">
    <property type="entry name" value="CBS DOMAIN-CONTAINING PROTEIN CBSX3, MITOCHONDRIAL"/>
    <property type="match status" value="1"/>
</dbReference>
<evidence type="ECO:0000313" key="5">
    <source>
        <dbReference type="Proteomes" id="UP000007652"/>
    </source>
</evidence>
<dbReference type="STRING" id="857293.CAAU_1483"/>